<organism evidence="8 9">
    <name type="scientific">Paludibacter jiangxiensis</name>
    <dbReference type="NCBI Taxonomy" id="681398"/>
    <lineage>
        <taxon>Bacteria</taxon>
        <taxon>Pseudomonadati</taxon>
        <taxon>Bacteroidota</taxon>
        <taxon>Bacteroidia</taxon>
        <taxon>Bacteroidales</taxon>
        <taxon>Paludibacteraceae</taxon>
        <taxon>Paludibacter</taxon>
    </lineage>
</organism>
<dbReference type="Gene3D" id="3.30.70.120">
    <property type="match status" value="1"/>
</dbReference>
<dbReference type="Pfam" id="PF10035">
    <property type="entry name" value="DUF2179"/>
    <property type="match status" value="1"/>
</dbReference>
<dbReference type="InterPro" id="IPR051461">
    <property type="entry name" value="UPF0750_membrane"/>
</dbReference>
<evidence type="ECO:0000313" key="8">
    <source>
        <dbReference type="EMBL" id="GAT61951.1"/>
    </source>
</evidence>
<proteinExistence type="predicted"/>
<accession>A0A170YP57</accession>
<dbReference type="RefSeq" id="WP_068701756.1">
    <property type="nucleotide sequence ID" value="NZ_BDCR01000001.1"/>
</dbReference>
<keyword evidence="9" id="KW-1185">Reference proteome</keyword>
<sequence>MNRSLKIKGIRVPNNWGKLRPKASDIRDHVQIVFGLLLYAFAWKAFLLPHQIPGGGVTGIGALIFFATGIPVSIPYFAINAILLVIAIRNIGLSFSLKTIFGVGVLTFLFSVIPIIPRGTFVGPNDSFMACILGSIMAGVGVGIVFISNGSSGGTDIIAKILNQSRNITLGRAMLYCDVIIISSSYLILGSLEKVVFGLVTLAVMSVSLDMVVNGVRQSVQFFIISREHEKIADRINNEVHRGVTILNGEGWYSKEPVKVIMVIARKNQSVAIFRLVKSIDPAAFVSQGSVIGVYGQGFEAMKVK</sequence>
<reference evidence="9" key="2">
    <citation type="journal article" date="2017" name="Genome Announc.">
        <title>Draft genome sequence of Paludibacter jiangxiensis NM7(T), a propionate-producing fermentative bacterium.</title>
        <authorList>
            <person name="Qiu Y.-L."/>
            <person name="Tourlousse D.M."/>
            <person name="Matsuura N."/>
            <person name="Ohashi A."/>
            <person name="Sekiguchi Y."/>
        </authorList>
    </citation>
    <scope>NUCLEOTIDE SEQUENCE [LARGE SCALE GENOMIC DNA]</scope>
    <source>
        <strain evidence="9">NM7</strain>
    </source>
</reference>
<dbReference type="InterPro" id="IPR015867">
    <property type="entry name" value="N-reg_PII/ATP_PRibTrfase_C"/>
</dbReference>
<dbReference type="OrthoDB" id="1114876at2"/>
<dbReference type="GO" id="GO:0005886">
    <property type="term" value="C:plasma membrane"/>
    <property type="evidence" value="ECO:0007669"/>
    <property type="project" value="UniProtKB-SubCell"/>
</dbReference>
<dbReference type="PANTHER" id="PTHR33545:SF5">
    <property type="entry name" value="UPF0750 MEMBRANE PROTEIN YITT"/>
    <property type="match status" value="1"/>
</dbReference>
<comment type="subcellular location">
    <subcellularLocation>
        <location evidence="1">Cell membrane</location>
        <topology evidence="1">Multi-pass membrane protein</topology>
    </subcellularLocation>
</comment>
<dbReference type="Pfam" id="PF02588">
    <property type="entry name" value="YitT_membrane"/>
    <property type="match status" value="1"/>
</dbReference>
<feature type="transmembrane region" description="Helical" evidence="6">
    <location>
        <begin position="60"/>
        <end position="88"/>
    </location>
</feature>
<feature type="transmembrane region" description="Helical" evidence="6">
    <location>
        <begin position="127"/>
        <end position="148"/>
    </location>
</feature>
<keyword evidence="3 6" id="KW-0812">Transmembrane</keyword>
<feature type="transmembrane region" description="Helical" evidence="6">
    <location>
        <begin position="169"/>
        <end position="189"/>
    </location>
</feature>
<protein>
    <recommendedName>
        <fullName evidence="7">DUF2179 domain-containing protein</fullName>
    </recommendedName>
</protein>
<evidence type="ECO:0000256" key="3">
    <source>
        <dbReference type="ARBA" id="ARBA00022692"/>
    </source>
</evidence>
<feature type="transmembrane region" description="Helical" evidence="6">
    <location>
        <begin position="100"/>
        <end position="121"/>
    </location>
</feature>
<name>A0A170YP57_9BACT</name>
<dbReference type="PANTHER" id="PTHR33545">
    <property type="entry name" value="UPF0750 MEMBRANE PROTEIN YITT-RELATED"/>
    <property type="match status" value="1"/>
</dbReference>
<gene>
    <name evidence="8" type="ORF">PJIAN_1540</name>
</gene>
<evidence type="ECO:0000256" key="6">
    <source>
        <dbReference type="SAM" id="Phobius"/>
    </source>
</evidence>
<dbReference type="STRING" id="681398.PJIAN_1540"/>
<keyword evidence="5 6" id="KW-0472">Membrane</keyword>
<keyword evidence="4 6" id="KW-1133">Transmembrane helix</keyword>
<evidence type="ECO:0000256" key="1">
    <source>
        <dbReference type="ARBA" id="ARBA00004651"/>
    </source>
</evidence>
<evidence type="ECO:0000256" key="4">
    <source>
        <dbReference type="ARBA" id="ARBA00022989"/>
    </source>
</evidence>
<evidence type="ECO:0000256" key="2">
    <source>
        <dbReference type="ARBA" id="ARBA00022475"/>
    </source>
</evidence>
<comment type="caution">
    <text evidence="8">The sequence shown here is derived from an EMBL/GenBank/DDBJ whole genome shotgun (WGS) entry which is preliminary data.</text>
</comment>
<reference evidence="9" key="1">
    <citation type="submission" date="2016-04" db="EMBL/GenBank/DDBJ databases">
        <title>Draft genome sequence of Paludibacter jiangxiensis strain NM7.</title>
        <authorList>
            <person name="Qiu Y."/>
            <person name="Matsuura N."/>
            <person name="Ohashi A."/>
            <person name="Tourlousse M.D."/>
            <person name="Sekiguchi Y."/>
        </authorList>
    </citation>
    <scope>NUCLEOTIDE SEQUENCE [LARGE SCALE GENOMIC DNA]</scope>
    <source>
        <strain evidence="9">NM7</strain>
    </source>
</reference>
<feature type="transmembrane region" description="Helical" evidence="6">
    <location>
        <begin position="30"/>
        <end position="48"/>
    </location>
</feature>
<feature type="transmembrane region" description="Helical" evidence="6">
    <location>
        <begin position="195"/>
        <end position="213"/>
    </location>
</feature>
<keyword evidence="2" id="KW-1003">Cell membrane</keyword>
<evidence type="ECO:0000256" key="5">
    <source>
        <dbReference type="ARBA" id="ARBA00023136"/>
    </source>
</evidence>
<dbReference type="AlphaFoldDB" id="A0A170YP57"/>
<feature type="domain" description="DUF2179" evidence="7">
    <location>
        <begin position="242"/>
        <end position="296"/>
    </location>
</feature>
<dbReference type="EMBL" id="BDCR01000001">
    <property type="protein sequence ID" value="GAT61951.1"/>
    <property type="molecule type" value="Genomic_DNA"/>
</dbReference>
<dbReference type="InterPro" id="IPR019264">
    <property type="entry name" value="DUF2179"/>
</dbReference>
<dbReference type="CDD" id="cd16380">
    <property type="entry name" value="YitT_C"/>
    <property type="match status" value="1"/>
</dbReference>
<dbReference type="InterPro" id="IPR003740">
    <property type="entry name" value="YitT"/>
</dbReference>
<evidence type="ECO:0000259" key="7">
    <source>
        <dbReference type="Pfam" id="PF10035"/>
    </source>
</evidence>
<evidence type="ECO:0000313" key="9">
    <source>
        <dbReference type="Proteomes" id="UP000076586"/>
    </source>
</evidence>
<dbReference type="PIRSF" id="PIRSF006483">
    <property type="entry name" value="Membrane_protein_YitT"/>
    <property type="match status" value="1"/>
</dbReference>
<dbReference type="Proteomes" id="UP000076586">
    <property type="component" value="Unassembled WGS sequence"/>
</dbReference>